<dbReference type="Proteomes" id="UP000824469">
    <property type="component" value="Unassembled WGS sequence"/>
</dbReference>
<dbReference type="PANTHER" id="PTHR37904">
    <property type="entry name" value="OS10G0566900 PROTEIN"/>
    <property type="match status" value="1"/>
</dbReference>
<dbReference type="InterPro" id="IPR029159">
    <property type="entry name" value="CA109-like"/>
</dbReference>
<comment type="caution">
    <text evidence="1">The sequence shown here is derived from an EMBL/GenBank/DDBJ whole genome shotgun (WGS) entry which is preliminary data.</text>
</comment>
<reference evidence="1 2" key="1">
    <citation type="journal article" date="2021" name="Nat. Plants">
        <title>The Taxus genome provides insights into paclitaxel biosynthesis.</title>
        <authorList>
            <person name="Xiong X."/>
            <person name="Gou J."/>
            <person name="Liao Q."/>
            <person name="Li Y."/>
            <person name="Zhou Q."/>
            <person name="Bi G."/>
            <person name="Li C."/>
            <person name="Du R."/>
            <person name="Wang X."/>
            <person name="Sun T."/>
            <person name="Guo L."/>
            <person name="Liang H."/>
            <person name="Lu P."/>
            <person name="Wu Y."/>
            <person name="Zhang Z."/>
            <person name="Ro D.K."/>
            <person name="Shang Y."/>
            <person name="Huang S."/>
            <person name="Yan J."/>
        </authorList>
    </citation>
    <scope>NUCLEOTIDE SEQUENCE [LARGE SCALE GENOMIC DNA]</scope>
    <source>
        <strain evidence="1">Ta-2019</strain>
    </source>
</reference>
<feature type="non-terminal residue" evidence="1">
    <location>
        <position position="1"/>
    </location>
</feature>
<dbReference type="EMBL" id="JAHRHJ020003813">
    <property type="protein sequence ID" value="KAH9288593.1"/>
    <property type="molecule type" value="Genomic_DNA"/>
</dbReference>
<evidence type="ECO:0000313" key="2">
    <source>
        <dbReference type="Proteomes" id="UP000824469"/>
    </source>
</evidence>
<gene>
    <name evidence="1" type="ORF">KI387_032710</name>
</gene>
<dbReference type="Pfam" id="PF15011">
    <property type="entry name" value="CA109-like"/>
    <property type="match status" value="1"/>
</dbReference>
<name>A0AA38F3U9_TAXCH</name>
<sequence>VMERLVKKYEQKYKKARDEMDKWDALQFRLLNKFRNAMVIIERLKVLENSENYGVLNTLSHIEKKLPGKQIESLEAIFSSMQSTLNEFDRVVKSLEKIWRDSCHLLKGETLQPSVQQMQMRVGLRPSLSDCLDGLKSIYDMYHSEYLLKVSITSELSYDL</sequence>
<keyword evidence="2" id="KW-1185">Reference proteome</keyword>
<protein>
    <submittedName>
        <fullName evidence="1">Uncharacterized protein</fullName>
    </submittedName>
</protein>
<feature type="non-terminal residue" evidence="1">
    <location>
        <position position="160"/>
    </location>
</feature>
<dbReference type="OMA" id="TMEEFHG"/>
<accession>A0AA38F3U9</accession>
<proteinExistence type="predicted"/>
<evidence type="ECO:0000313" key="1">
    <source>
        <dbReference type="EMBL" id="KAH9288593.1"/>
    </source>
</evidence>
<organism evidence="1 2">
    <name type="scientific">Taxus chinensis</name>
    <name type="common">Chinese yew</name>
    <name type="synonym">Taxus wallichiana var. chinensis</name>
    <dbReference type="NCBI Taxonomy" id="29808"/>
    <lineage>
        <taxon>Eukaryota</taxon>
        <taxon>Viridiplantae</taxon>
        <taxon>Streptophyta</taxon>
        <taxon>Embryophyta</taxon>
        <taxon>Tracheophyta</taxon>
        <taxon>Spermatophyta</taxon>
        <taxon>Pinopsida</taxon>
        <taxon>Pinidae</taxon>
        <taxon>Conifers II</taxon>
        <taxon>Cupressales</taxon>
        <taxon>Taxaceae</taxon>
        <taxon>Taxus</taxon>
    </lineage>
</organism>
<dbReference type="PANTHER" id="PTHR37904:SF2">
    <property type="entry name" value="OS10G0566900 PROTEIN"/>
    <property type="match status" value="1"/>
</dbReference>
<dbReference type="AlphaFoldDB" id="A0AA38F3U9"/>
<dbReference type="InterPro" id="IPR038985">
    <property type="entry name" value="OPRN-like"/>
</dbReference>